<evidence type="ECO:0000313" key="1">
    <source>
        <dbReference type="EMBL" id="KKR92669.1"/>
    </source>
</evidence>
<organism evidence="1 2">
    <name type="scientific">Candidatus Roizmanbacteria bacterium GW2011_GWA1_41_13</name>
    <dbReference type="NCBI Taxonomy" id="1618474"/>
    <lineage>
        <taxon>Bacteria</taxon>
        <taxon>Candidatus Roizmaniibacteriota</taxon>
    </lineage>
</organism>
<dbReference type="EMBL" id="LCAN01000026">
    <property type="protein sequence ID" value="KKR92669.1"/>
    <property type="molecule type" value="Genomic_DNA"/>
</dbReference>
<proteinExistence type="predicted"/>
<dbReference type="AlphaFoldDB" id="A0A0G0UVB4"/>
<sequence>MVEEKKSSFSASDALQIIRPDFETLKELVPQVRTYFEQYETNRFSIQKRYEYFEGREVWGNQIHYNYLVLMINGIGDNSVLRIGIQYDNGWRSECDFYAINLDEITGGNSWVIKNELQDWFVTSECGGKPYYYGDSLLIPQHWTLLEHHLSVGGDVYIENGSDNPYDYICSGRVHQVELPVFFED</sequence>
<name>A0A0G0UVB4_9BACT</name>
<comment type="caution">
    <text evidence="1">The sequence shown here is derived from an EMBL/GenBank/DDBJ whole genome shotgun (WGS) entry which is preliminary data.</text>
</comment>
<gene>
    <name evidence="1" type="ORF">UU41_C0026G0022</name>
</gene>
<accession>A0A0G0UVB4</accession>
<evidence type="ECO:0000313" key="2">
    <source>
        <dbReference type="Proteomes" id="UP000034961"/>
    </source>
</evidence>
<reference evidence="1 2" key="1">
    <citation type="journal article" date="2015" name="Nature">
        <title>rRNA introns, odd ribosomes, and small enigmatic genomes across a large radiation of phyla.</title>
        <authorList>
            <person name="Brown C.T."/>
            <person name="Hug L.A."/>
            <person name="Thomas B.C."/>
            <person name="Sharon I."/>
            <person name="Castelle C.J."/>
            <person name="Singh A."/>
            <person name="Wilkins M.J."/>
            <person name="Williams K.H."/>
            <person name="Banfield J.F."/>
        </authorList>
    </citation>
    <scope>NUCLEOTIDE SEQUENCE [LARGE SCALE GENOMIC DNA]</scope>
</reference>
<dbReference type="Proteomes" id="UP000034961">
    <property type="component" value="Unassembled WGS sequence"/>
</dbReference>
<protein>
    <submittedName>
        <fullName evidence="1">Uncharacterized protein</fullName>
    </submittedName>
</protein>